<dbReference type="InterPro" id="IPR021955">
    <property type="entry name" value="DUF3572"/>
</dbReference>
<organism evidence="1 2">
    <name type="scientific">Tabrizicola soli</name>
    <dbReference type="NCBI Taxonomy" id="2185115"/>
    <lineage>
        <taxon>Bacteria</taxon>
        <taxon>Pseudomonadati</taxon>
        <taxon>Pseudomonadota</taxon>
        <taxon>Alphaproteobacteria</taxon>
        <taxon>Rhodobacterales</taxon>
        <taxon>Paracoccaceae</taxon>
        <taxon>Tabrizicola</taxon>
    </lineage>
</organism>
<proteinExistence type="predicted"/>
<reference evidence="2" key="1">
    <citation type="journal article" date="2019" name="Int. J. Syst. Evol. Microbiol.">
        <title>The Global Catalogue of Microorganisms (GCM) 10K type strain sequencing project: providing services to taxonomists for standard genome sequencing and annotation.</title>
        <authorList>
            <consortium name="The Broad Institute Genomics Platform"/>
            <consortium name="The Broad Institute Genome Sequencing Center for Infectious Disease"/>
            <person name="Wu L."/>
            <person name="Ma J."/>
        </authorList>
    </citation>
    <scope>NUCLEOTIDE SEQUENCE [LARGE SCALE GENOMIC DNA]</scope>
    <source>
        <strain evidence="2">KCTC 62102</strain>
    </source>
</reference>
<name>A0ABV7DSZ9_9RHOB</name>
<gene>
    <name evidence="1" type="ORF">ACFOD6_06515</name>
</gene>
<dbReference type="RefSeq" id="WP_197641959.1">
    <property type="nucleotide sequence ID" value="NZ_JAEACP010000002.1"/>
</dbReference>
<comment type="caution">
    <text evidence="1">The sequence shown here is derived from an EMBL/GenBank/DDBJ whole genome shotgun (WGS) entry which is preliminary data.</text>
</comment>
<dbReference type="Proteomes" id="UP001595445">
    <property type="component" value="Unassembled WGS sequence"/>
</dbReference>
<accession>A0ABV7DSZ9</accession>
<dbReference type="Pfam" id="PF12096">
    <property type="entry name" value="DUF3572"/>
    <property type="match status" value="1"/>
</dbReference>
<evidence type="ECO:0000313" key="2">
    <source>
        <dbReference type="Proteomes" id="UP001595445"/>
    </source>
</evidence>
<dbReference type="EMBL" id="JBHRSM010000011">
    <property type="protein sequence ID" value="MFC3085699.1"/>
    <property type="molecule type" value="Genomic_DNA"/>
</dbReference>
<sequence length="97" mass="10219">MKQAQNPRESAQMLALRALAWLAADAGRIGGFMAATGAGPAELAARAQDADFQLAILDFLLMDDRQVIAFCDDEGLPYTAPLSARAALPGGAEPDWT</sequence>
<protein>
    <submittedName>
        <fullName evidence="1">DUF3572 family protein</fullName>
    </submittedName>
</protein>
<evidence type="ECO:0000313" key="1">
    <source>
        <dbReference type="EMBL" id="MFC3085699.1"/>
    </source>
</evidence>
<keyword evidence="2" id="KW-1185">Reference proteome</keyword>